<reference evidence="4 5" key="1">
    <citation type="submission" date="2018-07" db="EMBL/GenBank/DDBJ databases">
        <title>Venubactetium sediminum gen. nov., sp. nov., isolated from a marine solar saltern.</title>
        <authorList>
            <person name="Wang S."/>
        </authorList>
    </citation>
    <scope>NUCLEOTIDE SEQUENCE [LARGE SCALE GENOMIC DNA]</scope>
    <source>
        <strain evidence="4 5">WD2A32</strain>
    </source>
</reference>
<dbReference type="InterPro" id="IPR006015">
    <property type="entry name" value="Universal_stress_UspA"/>
</dbReference>
<comment type="similarity">
    <text evidence="1 2">Belongs to the universal stress protein A family.</text>
</comment>
<keyword evidence="2" id="KW-0963">Cytoplasm</keyword>
<dbReference type="Proteomes" id="UP000253941">
    <property type="component" value="Unassembled WGS sequence"/>
</dbReference>
<dbReference type="SUPFAM" id="SSF52402">
    <property type="entry name" value="Adenine nucleotide alpha hydrolases-like"/>
    <property type="match status" value="1"/>
</dbReference>
<dbReference type="RefSeq" id="WP_114582493.1">
    <property type="nucleotide sequence ID" value="NZ_QPMH01000010.1"/>
</dbReference>
<dbReference type="AlphaFoldDB" id="A0A369T8N8"/>
<sequence length="142" mass="16223">MYKDILVPIDLDDDASWKVALGHAVDMAKAFGARLHLMTVVPDFGMAMVAQYFPKDYEHRVLEETRQRLHDFTRDHIPDGVDVQHIVGHGRVYEEIIRVAKEVNCDLILMASHRPELRDYLLGPNAARVVRHADRSVLVVRG</sequence>
<comment type="caution">
    <text evidence="4">The sequence shown here is derived from an EMBL/GenBank/DDBJ whole genome shotgun (WGS) entry which is preliminary data.</text>
</comment>
<dbReference type="InterPro" id="IPR014729">
    <property type="entry name" value="Rossmann-like_a/b/a_fold"/>
</dbReference>
<dbReference type="GO" id="GO:0005737">
    <property type="term" value="C:cytoplasm"/>
    <property type="evidence" value="ECO:0007669"/>
    <property type="project" value="UniProtKB-SubCell"/>
</dbReference>
<dbReference type="PIRSF" id="PIRSF006276">
    <property type="entry name" value="UspA"/>
    <property type="match status" value="1"/>
</dbReference>
<dbReference type="Gene3D" id="3.40.50.620">
    <property type="entry name" value="HUPs"/>
    <property type="match status" value="1"/>
</dbReference>
<dbReference type="PANTHER" id="PTHR46268:SF6">
    <property type="entry name" value="UNIVERSAL STRESS PROTEIN UP12"/>
    <property type="match status" value="1"/>
</dbReference>
<evidence type="ECO:0000256" key="1">
    <source>
        <dbReference type="ARBA" id="ARBA00008791"/>
    </source>
</evidence>
<dbReference type="CDD" id="cd00293">
    <property type="entry name" value="USP-like"/>
    <property type="match status" value="1"/>
</dbReference>
<evidence type="ECO:0000256" key="2">
    <source>
        <dbReference type="PIRNR" id="PIRNR006276"/>
    </source>
</evidence>
<feature type="domain" description="UspA" evidence="3">
    <location>
        <begin position="1"/>
        <end position="141"/>
    </location>
</feature>
<protein>
    <recommendedName>
        <fullName evidence="2">Universal stress protein</fullName>
    </recommendedName>
</protein>
<dbReference type="PANTHER" id="PTHR46268">
    <property type="entry name" value="STRESS RESPONSE PROTEIN NHAX"/>
    <property type="match status" value="1"/>
</dbReference>
<keyword evidence="5" id="KW-1185">Reference proteome</keyword>
<comment type="subcellular location">
    <subcellularLocation>
        <location evidence="2">Cytoplasm</location>
    </subcellularLocation>
</comment>
<dbReference type="InterPro" id="IPR006016">
    <property type="entry name" value="UspA"/>
</dbReference>
<organism evidence="4 5">
    <name type="scientific">Ferruginivarius sediminum</name>
    <dbReference type="NCBI Taxonomy" id="2661937"/>
    <lineage>
        <taxon>Bacteria</taxon>
        <taxon>Pseudomonadati</taxon>
        <taxon>Pseudomonadota</taxon>
        <taxon>Alphaproteobacteria</taxon>
        <taxon>Rhodospirillales</taxon>
        <taxon>Rhodospirillaceae</taxon>
        <taxon>Ferruginivarius</taxon>
    </lineage>
</organism>
<evidence type="ECO:0000313" key="4">
    <source>
        <dbReference type="EMBL" id="RDD61691.1"/>
    </source>
</evidence>
<dbReference type="PRINTS" id="PR01438">
    <property type="entry name" value="UNVRSLSTRESS"/>
</dbReference>
<evidence type="ECO:0000313" key="5">
    <source>
        <dbReference type="Proteomes" id="UP000253941"/>
    </source>
</evidence>
<dbReference type="Pfam" id="PF00582">
    <property type="entry name" value="Usp"/>
    <property type="match status" value="1"/>
</dbReference>
<accession>A0A369T8N8</accession>
<dbReference type="EMBL" id="QPMH01000010">
    <property type="protein sequence ID" value="RDD61691.1"/>
    <property type="molecule type" value="Genomic_DNA"/>
</dbReference>
<proteinExistence type="inferred from homology"/>
<evidence type="ECO:0000259" key="3">
    <source>
        <dbReference type="Pfam" id="PF00582"/>
    </source>
</evidence>
<name>A0A369T8N8_9PROT</name>
<gene>
    <name evidence="4" type="ORF">DRB17_12240</name>
</gene>